<dbReference type="Gene3D" id="3.60.10.10">
    <property type="entry name" value="Endonuclease/exonuclease/phosphatase"/>
    <property type="match status" value="1"/>
</dbReference>
<gene>
    <name evidence="1" type="ORF">EZS27_038818</name>
</gene>
<dbReference type="SUPFAM" id="SSF56219">
    <property type="entry name" value="DNase I-like"/>
    <property type="match status" value="1"/>
</dbReference>
<reference evidence="1" key="1">
    <citation type="submission" date="2019-03" db="EMBL/GenBank/DDBJ databases">
        <title>Single cell metagenomics reveals metabolic interactions within the superorganism composed of flagellate Streblomastix strix and complex community of Bacteroidetes bacteria on its surface.</title>
        <authorList>
            <person name="Treitli S.C."/>
            <person name="Kolisko M."/>
            <person name="Husnik F."/>
            <person name="Keeling P."/>
            <person name="Hampl V."/>
        </authorList>
    </citation>
    <scope>NUCLEOTIDE SEQUENCE</scope>
    <source>
        <strain evidence="1">STM</strain>
    </source>
</reference>
<comment type="caution">
    <text evidence="1">The sequence shown here is derived from an EMBL/GenBank/DDBJ whole genome shotgun (WGS) entry which is preliminary data.</text>
</comment>
<dbReference type="AlphaFoldDB" id="A0A5J4PME1"/>
<evidence type="ECO:0000313" key="1">
    <source>
        <dbReference type="EMBL" id="KAA6309754.1"/>
    </source>
</evidence>
<sequence>MLALFLAKKHRVFGFRQYYGHSYFFNTHFNHYGVIARKESAKLIAQKIKEIVKPEEIVVFGGDLNSAITDTIFDPLKEFLDVARDCSLITDAKGTFNGFGSAPSSIVLEHIFCKNVKCKSFRTLIDDYGTPFISDHYPIEFIFDLNY</sequence>
<accession>A0A5J4PME1</accession>
<protein>
    <recommendedName>
        <fullName evidence="2">Endonuclease/exonuclease/phosphatase domain-containing protein</fullName>
    </recommendedName>
</protein>
<evidence type="ECO:0008006" key="2">
    <source>
        <dbReference type="Google" id="ProtNLM"/>
    </source>
</evidence>
<organism evidence="1">
    <name type="scientific">termite gut metagenome</name>
    <dbReference type="NCBI Taxonomy" id="433724"/>
    <lineage>
        <taxon>unclassified sequences</taxon>
        <taxon>metagenomes</taxon>
        <taxon>organismal metagenomes</taxon>
    </lineage>
</organism>
<dbReference type="EMBL" id="SNRY01007786">
    <property type="protein sequence ID" value="KAA6309754.1"/>
    <property type="molecule type" value="Genomic_DNA"/>
</dbReference>
<proteinExistence type="predicted"/>
<dbReference type="InterPro" id="IPR036691">
    <property type="entry name" value="Endo/exonu/phosph_ase_sf"/>
</dbReference>
<name>A0A5J4PME1_9ZZZZ</name>